<accession>A0ABS8TRR9</accession>
<name>A0ABS8TRR9_DATST</name>
<proteinExistence type="predicted"/>
<organism evidence="1 2">
    <name type="scientific">Datura stramonium</name>
    <name type="common">Jimsonweed</name>
    <name type="synonym">Common thornapple</name>
    <dbReference type="NCBI Taxonomy" id="4076"/>
    <lineage>
        <taxon>Eukaryota</taxon>
        <taxon>Viridiplantae</taxon>
        <taxon>Streptophyta</taxon>
        <taxon>Embryophyta</taxon>
        <taxon>Tracheophyta</taxon>
        <taxon>Spermatophyta</taxon>
        <taxon>Magnoliopsida</taxon>
        <taxon>eudicotyledons</taxon>
        <taxon>Gunneridae</taxon>
        <taxon>Pentapetalae</taxon>
        <taxon>asterids</taxon>
        <taxon>lamiids</taxon>
        <taxon>Solanales</taxon>
        <taxon>Solanaceae</taxon>
        <taxon>Solanoideae</taxon>
        <taxon>Datureae</taxon>
        <taxon>Datura</taxon>
    </lineage>
</organism>
<sequence>MARKGKMGASSFSSKAGLARRFREKAVEPHALTWFKTQKKAKYAPENWIDEGRMALEFLYIREKIRELGVGYIFNELERCNLTLLRKFYANWDTSFGESTK</sequence>
<reference evidence="1 2" key="1">
    <citation type="journal article" date="2021" name="BMC Genomics">
        <title>Datura genome reveals duplications of psychoactive alkaloid biosynthetic genes and high mutation rate following tissue culture.</title>
        <authorList>
            <person name="Rajewski A."/>
            <person name="Carter-House D."/>
            <person name="Stajich J."/>
            <person name="Litt A."/>
        </authorList>
    </citation>
    <scope>NUCLEOTIDE SEQUENCE [LARGE SCALE GENOMIC DNA]</scope>
    <source>
        <strain evidence="1">AR-01</strain>
    </source>
</reference>
<comment type="caution">
    <text evidence="1">The sequence shown here is derived from an EMBL/GenBank/DDBJ whole genome shotgun (WGS) entry which is preliminary data.</text>
</comment>
<evidence type="ECO:0000313" key="1">
    <source>
        <dbReference type="EMBL" id="MCD7473593.1"/>
    </source>
</evidence>
<dbReference type="EMBL" id="JACEIK010001993">
    <property type="protein sequence ID" value="MCD7473593.1"/>
    <property type="molecule type" value="Genomic_DNA"/>
</dbReference>
<evidence type="ECO:0000313" key="2">
    <source>
        <dbReference type="Proteomes" id="UP000823775"/>
    </source>
</evidence>
<keyword evidence="2" id="KW-1185">Reference proteome</keyword>
<gene>
    <name evidence="1" type="ORF">HAX54_015534</name>
</gene>
<protein>
    <submittedName>
        <fullName evidence="1">Uncharacterized protein</fullName>
    </submittedName>
</protein>
<feature type="non-terminal residue" evidence="1">
    <location>
        <position position="101"/>
    </location>
</feature>
<dbReference type="Proteomes" id="UP000823775">
    <property type="component" value="Unassembled WGS sequence"/>
</dbReference>